<accession>A0A183VVI5</accession>
<dbReference type="WBParaSite" id="TREG1_66850.1">
    <property type="protein sequence ID" value="TREG1_66850.1"/>
    <property type="gene ID" value="TREG1_66850"/>
</dbReference>
<sequence length="378" mass="40612">MFVKGTLSLIIRLTVILASICLSYEQMQMEFPGQGAMSPTMDFSSVIVGNMPEDSNQNTQVGSIVLDQMPDQFQVPTPVQNTMVSTATTTSTTTKNEDDLDNSFGSQVSAIQPASSVIGYISPSRSHNGYDNYFSTIPQERVPFLGFFPPTENQVAFTLPGQIPAASPLTAAPPGTNGFVPPATGATMPPVSSGFVPPGMGGFVPPATGATMPPVSSGFVPPTTGGFVPPTTGGFVPPATGGFAPPVTGGQPGTSITPGGLPVSFPMPGFSQQLLQSSLWPYIILPESILQYLLPRNIISKPYGGIYSPRWLRILQEMYRNNLDALNQPVRDYGDIYPSGYDEYYLPADTDLQYLPKKKKRIDIFRRKRRSSPSKPLS</sequence>
<evidence type="ECO:0000313" key="1">
    <source>
        <dbReference type="Proteomes" id="UP000050795"/>
    </source>
</evidence>
<organism evidence="1 2">
    <name type="scientific">Trichobilharzia regenti</name>
    <name type="common">Nasal bird schistosome</name>
    <dbReference type="NCBI Taxonomy" id="157069"/>
    <lineage>
        <taxon>Eukaryota</taxon>
        <taxon>Metazoa</taxon>
        <taxon>Spiralia</taxon>
        <taxon>Lophotrochozoa</taxon>
        <taxon>Platyhelminthes</taxon>
        <taxon>Trematoda</taxon>
        <taxon>Digenea</taxon>
        <taxon>Strigeidida</taxon>
        <taxon>Schistosomatoidea</taxon>
        <taxon>Schistosomatidae</taxon>
        <taxon>Trichobilharzia</taxon>
    </lineage>
</organism>
<reference evidence="1" key="1">
    <citation type="submission" date="2022-06" db="EMBL/GenBank/DDBJ databases">
        <authorList>
            <person name="Berger JAMES D."/>
            <person name="Berger JAMES D."/>
        </authorList>
    </citation>
    <scope>NUCLEOTIDE SEQUENCE [LARGE SCALE GENOMIC DNA]</scope>
</reference>
<dbReference type="Proteomes" id="UP000050795">
    <property type="component" value="Unassembled WGS sequence"/>
</dbReference>
<keyword evidence="1" id="KW-1185">Reference proteome</keyword>
<protein>
    <submittedName>
        <fullName evidence="2">Secreted protein</fullName>
    </submittedName>
</protein>
<dbReference type="OrthoDB" id="6249972at2759"/>
<dbReference type="AlphaFoldDB" id="A0A183VVI5"/>
<reference evidence="2" key="2">
    <citation type="submission" date="2023-11" db="UniProtKB">
        <authorList>
            <consortium name="WormBaseParasite"/>
        </authorList>
    </citation>
    <scope>IDENTIFICATION</scope>
</reference>
<name>A0A183VVI5_TRIRE</name>
<proteinExistence type="predicted"/>
<evidence type="ECO:0000313" key="2">
    <source>
        <dbReference type="WBParaSite" id="TREG1_66850.1"/>
    </source>
</evidence>